<dbReference type="InterPro" id="IPR013783">
    <property type="entry name" value="Ig-like_fold"/>
</dbReference>
<proteinExistence type="predicted"/>
<dbReference type="SUPFAM" id="SSF49299">
    <property type="entry name" value="PKD domain"/>
    <property type="match status" value="1"/>
</dbReference>
<protein>
    <submittedName>
        <fullName evidence="1">Uncharacterized protein</fullName>
    </submittedName>
</protein>
<dbReference type="Gene3D" id="2.60.40.10">
    <property type="entry name" value="Immunoglobulins"/>
    <property type="match status" value="1"/>
</dbReference>
<name>A0A1B9F8Q8_9BACT</name>
<dbReference type="STRING" id="1156395.DBT_0080"/>
<sequence>MMQKEKMKSIYKKVRLLKVFAILTILWALVFNPKQVYSAANISNLLESPKDRTSDPTAPSYKNQSFVFGGILNDPSGLSGDQVYVALGDGGVAVLNYDTNSTSKPYGWADRTISIEWIGEEIPISPVGVSGVDQDGDGHLEYLFAISGPYCLAFSVDGTTGAITFKDRVVLKDPNNQSVTYEGQSIEAFSSGSDDYVIIGARQLSGTGGILFAIKFDESSGQWARYGGEPDFDVFQLAYPAYSIEHFSAKIKGSSQTDYLAVTGPNILDVFTLAPSNIGGDDSQDAISYSLGKSFSATGQSISTYTNSAIHDYPNPDANETLIFVGTDSGIYAFELDSEDNSTLDLREFGNISSDIGTLNVKGIYAANVTADFRDDWLLAACGEKGIYIFKTSGNATLKTDTLALQYIANLDTSGEAYEIMGVKGANSTDIPKIFVADGGGGIKVLKGSNLNDDTSRSLDLIYQWDESVAPIDVKAVKDYVVVLDQSGGISAYTIGDSNNAPVPMVEKKSDGGMLGIDLGWTSRRTKFGTGSNLAGEPRALYVDGNETDANVFVAAGSGGIKYLKLGSVNATSATIDYPVNGTAFKTDGEALGIDGYKTTSGFVLGVADGDAGVMFLTYDSSKNEFAKKSKVHINGTAQDIYLLQNIGSDSYAVVAYGTAGLVILKITSDSGNNADYLSNPELVTTVDLGGSVSKVEVVQQTINGSTKYMAYCLVFDPNDPSVRKIVPVDITNPSAAAVVTDGTNSVSYPGNNSLNPSPAGIVDFTAISGNNRYYLVVASTEKKTGSVGASQVFTINITNPSEMLYSNALAVTYEARSVAVTESGTDNIIIVGELGGQLSDTGYRGLLGRMLVQISQASNITVNVSASPRTVEPQGTSLLTATPGGGSQPYFYQWSVTDKSGSTAGSIDNATSASPTWTAPDVAGIYNVSVRVTDRDGNTGIGTATIQVQPLGLSISDRIVKPGGFVRVPIHVTGVAADIDAFGIVATYDTTNFSYYGIEGTSDTAGWTFSVNENPAGTLKIGGQANGNSAISSGASADLAYLIFTASPIASTCTSVTISLSNGVDDIAGVNLTPGTVNIVVPGDLDGSCSLSPQDALSAFLYYLGLTDLRDDEAKVADVDNDGMVTPNDAILILDTYVSGS</sequence>
<keyword evidence="2" id="KW-1185">Reference proteome</keyword>
<comment type="caution">
    <text evidence="1">The sequence shown here is derived from an EMBL/GenBank/DDBJ whole genome shotgun (WGS) entry which is preliminary data.</text>
</comment>
<dbReference type="RefSeq" id="WP_067615323.1">
    <property type="nucleotide sequence ID" value="NZ_MAGO01000001.1"/>
</dbReference>
<dbReference type="InterPro" id="IPR035986">
    <property type="entry name" value="PKD_dom_sf"/>
</dbReference>
<dbReference type="CDD" id="cd00146">
    <property type="entry name" value="PKD"/>
    <property type="match status" value="1"/>
</dbReference>
<dbReference type="Gene3D" id="2.60.40.680">
    <property type="match status" value="1"/>
</dbReference>
<dbReference type="Proteomes" id="UP000093080">
    <property type="component" value="Unassembled WGS sequence"/>
</dbReference>
<dbReference type="EMBL" id="MAGO01000001">
    <property type="protein sequence ID" value="OCC16263.1"/>
    <property type="molecule type" value="Genomic_DNA"/>
</dbReference>
<reference evidence="1 2" key="1">
    <citation type="submission" date="2016-06" db="EMBL/GenBank/DDBJ databases">
        <title>Respiratory ammonification of nitrate coupled to the oxidation of elemental sulfur in deep-sea autotrophic thermophilic bacteria.</title>
        <authorList>
            <person name="Slobodkina G.B."/>
            <person name="Mardanov A.V."/>
            <person name="Ravin N.V."/>
            <person name="Frolova A.A."/>
            <person name="Viryasiv M.B."/>
            <person name="Chernyh N.A."/>
            <person name="Bonch-Osmolovskaya E.A."/>
            <person name="Slobodkin A.I."/>
        </authorList>
    </citation>
    <scope>NUCLEOTIDE SEQUENCE [LARGE SCALE GENOMIC DNA]</scope>
    <source>
        <strain evidence="1 2">S69</strain>
    </source>
</reference>
<dbReference type="AlphaFoldDB" id="A0A1B9F8Q8"/>
<dbReference type="GO" id="GO:0030246">
    <property type="term" value="F:carbohydrate binding"/>
    <property type="evidence" value="ECO:0007669"/>
    <property type="project" value="InterPro"/>
</dbReference>
<evidence type="ECO:0000313" key="2">
    <source>
        <dbReference type="Proteomes" id="UP000093080"/>
    </source>
</evidence>
<dbReference type="Gene3D" id="1.10.1330.10">
    <property type="entry name" value="Dockerin domain"/>
    <property type="match status" value="1"/>
</dbReference>
<dbReference type="InterPro" id="IPR008965">
    <property type="entry name" value="CBM2/CBM3_carb-bd_dom_sf"/>
</dbReference>
<dbReference type="SUPFAM" id="SSF49384">
    <property type="entry name" value="Carbohydrate-binding domain"/>
    <property type="match status" value="1"/>
</dbReference>
<dbReference type="SUPFAM" id="SSF63446">
    <property type="entry name" value="Type I dockerin domain"/>
    <property type="match status" value="1"/>
</dbReference>
<dbReference type="InterPro" id="IPR036439">
    <property type="entry name" value="Dockerin_dom_sf"/>
</dbReference>
<evidence type="ECO:0000313" key="1">
    <source>
        <dbReference type="EMBL" id="OCC16263.1"/>
    </source>
</evidence>
<accession>A0A1B9F8Q8</accession>
<gene>
    <name evidence="1" type="ORF">DBT_0080</name>
</gene>
<dbReference type="OrthoDB" id="5484909at2"/>
<dbReference type="GO" id="GO:0000272">
    <property type="term" value="P:polysaccharide catabolic process"/>
    <property type="evidence" value="ECO:0007669"/>
    <property type="project" value="InterPro"/>
</dbReference>
<organism evidence="1 2">
    <name type="scientific">Dissulfuribacter thermophilus</name>
    <dbReference type="NCBI Taxonomy" id="1156395"/>
    <lineage>
        <taxon>Bacteria</taxon>
        <taxon>Pseudomonadati</taxon>
        <taxon>Thermodesulfobacteriota</taxon>
        <taxon>Dissulfuribacteria</taxon>
        <taxon>Dissulfuribacterales</taxon>
        <taxon>Dissulfuribacteraceae</taxon>
        <taxon>Dissulfuribacter</taxon>
    </lineage>
</organism>